<dbReference type="GeneID" id="77941353"/>
<evidence type="ECO:0000313" key="2">
    <source>
        <dbReference type="Proteomes" id="UP000241956"/>
    </source>
</evidence>
<evidence type="ECO:0000313" key="1">
    <source>
        <dbReference type="EMBL" id="AVO21707.1"/>
    </source>
</evidence>
<organism evidence="1 2">
    <name type="scientific">Mycobacterium phage Jeon</name>
    <dbReference type="NCBI Taxonomy" id="2108123"/>
    <lineage>
        <taxon>Viruses</taxon>
        <taxon>Duplodnaviria</taxon>
        <taxon>Heunggongvirae</taxon>
        <taxon>Uroviricota</taxon>
        <taxon>Caudoviricetes</taxon>
        <taxon>Northamptonvirus</taxon>
        <taxon>Northamptonvirus jeon</taxon>
    </lineage>
</organism>
<gene>
    <name evidence="1" type="primary">4</name>
    <name evidence="1" type="ORF">SEA_JEON_4</name>
</gene>
<proteinExistence type="predicted"/>
<dbReference type="Proteomes" id="UP000241956">
    <property type="component" value="Segment"/>
</dbReference>
<protein>
    <submittedName>
        <fullName evidence="1">Uncharacterized protein</fullName>
    </submittedName>
</protein>
<dbReference type="EMBL" id="MH001450">
    <property type="protein sequence ID" value="AVO21707.1"/>
    <property type="molecule type" value="Genomic_DNA"/>
</dbReference>
<sequence>MWAAADMLSRMDDAEHDSCELEMPFVTVTDHGGPHDTDSYAAGFEMGQLDSELRSLANLASGRPAGMRAHVHTVNLPQADLIAMRYGMTMRVLEHGGHAEGCAWSGVEFTVTVV</sequence>
<accession>A0A2P1JRD5</accession>
<dbReference type="RefSeq" id="YP_010665288.1">
    <property type="nucleotide sequence ID" value="NC_070934.1"/>
</dbReference>
<name>A0A2P1JRD5_9CAUD</name>
<reference evidence="1 2" key="1">
    <citation type="submission" date="2018-02" db="EMBL/GenBank/DDBJ databases">
        <authorList>
            <person name="Borochov A."/>
            <person name="Gil C.E."/>
            <person name="Green C.A."/>
            <person name="Jean P.M."/>
            <person name="Kim K."/>
            <person name="Kwun D."/>
            <person name="Lee D."/>
            <person name="Lochan S."/>
            <person name="Mansoor S.A."/>
            <person name="Obregon B.R.Y.A.N."/>
            <person name="Parra P.A."/>
            <person name="Ramdihal J.D."/>
            <person name="Sahadeo J."/>
            <person name="Sohail M."/>
            <person name="Talavera L."/>
            <person name="Velarde S."/>
            <person name="Vera M."/>
            <person name="Wong H."/>
            <person name="Xue J."/>
            <person name="Golebiewska U.P."/>
            <person name="Garlena R.A."/>
            <person name="Russell D.A."/>
            <person name="Pope W.H."/>
            <person name="Jacobs-Sera D."/>
            <person name="Hatfull G.F."/>
        </authorList>
    </citation>
    <scope>NUCLEOTIDE SEQUENCE [LARGE SCALE GENOMIC DNA]</scope>
</reference>
<dbReference type="KEGG" id="vg:77941353"/>
<keyword evidence="2" id="KW-1185">Reference proteome</keyword>